<dbReference type="PANTHER" id="PTHR23501:SF33">
    <property type="entry name" value="MAJOR FACILITATOR SUPERFAMILY (MFS) PROFILE DOMAIN-CONTAINING PROTEIN"/>
    <property type="match status" value="1"/>
</dbReference>
<gene>
    <name evidence="7" type="ORF">PEGY_LOCUS9410</name>
</gene>
<evidence type="ECO:0000256" key="4">
    <source>
        <dbReference type="ARBA" id="ARBA00023136"/>
    </source>
</evidence>
<keyword evidence="8" id="KW-1185">Reference proteome</keyword>
<dbReference type="GO" id="GO:0015174">
    <property type="term" value="F:basic amino acid transmembrane transporter activity"/>
    <property type="evidence" value="ECO:0007669"/>
    <property type="project" value="TreeGrafter"/>
</dbReference>
<dbReference type="InterPro" id="IPR011701">
    <property type="entry name" value="MFS"/>
</dbReference>
<name>A0A9W4KPB0_9EURO</name>
<comment type="subcellular location">
    <subcellularLocation>
        <location evidence="1">Membrane</location>
        <topology evidence="1">Multi-pass membrane protein</topology>
    </subcellularLocation>
</comment>
<comment type="caution">
    <text evidence="7">The sequence shown here is derived from an EMBL/GenBank/DDBJ whole genome shotgun (WGS) entry which is preliminary data.</text>
</comment>
<evidence type="ECO:0000256" key="5">
    <source>
        <dbReference type="SAM" id="Phobius"/>
    </source>
</evidence>
<evidence type="ECO:0000313" key="8">
    <source>
        <dbReference type="Proteomes" id="UP001154252"/>
    </source>
</evidence>
<evidence type="ECO:0000259" key="6">
    <source>
        <dbReference type="PROSITE" id="PS50850"/>
    </source>
</evidence>
<evidence type="ECO:0000256" key="3">
    <source>
        <dbReference type="ARBA" id="ARBA00022989"/>
    </source>
</evidence>
<dbReference type="Proteomes" id="UP001154252">
    <property type="component" value="Unassembled WGS sequence"/>
</dbReference>
<feature type="transmembrane region" description="Helical" evidence="5">
    <location>
        <begin position="144"/>
        <end position="165"/>
    </location>
</feature>
<evidence type="ECO:0000313" key="7">
    <source>
        <dbReference type="EMBL" id="CAG8908634.1"/>
    </source>
</evidence>
<dbReference type="EMBL" id="CAJVRC010000895">
    <property type="protein sequence ID" value="CAG8908634.1"/>
    <property type="molecule type" value="Genomic_DNA"/>
</dbReference>
<dbReference type="AlphaFoldDB" id="A0A9W4KPB0"/>
<dbReference type="PROSITE" id="PS50850">
    <property type="entry name" value="MFS"/>
    <property type="match status" value="1"/>
</dbReference>
<sequence length="245" mass="26068">MLLWQIIAGRAITGLGGAGMVALISVIITDNVLPSQVALTRSYVNTVNTIGRAFGGPLGAAIADTVGWRWSFISQAPTALLCGIFCMLLLTTTEGPGDKSSDRFKNSTASPKIDFLGIITFAIAITSLLALIESWGKGKSESSLVLLGATVGFGVLFLLIEAYYAEQPLIPLSLLKTTSAIYMAIQVLLLFGRQAHLASLSPYFLWTRDISATKAATYLIPSSIGFTFGSIIAGVLIQRFVRDLS</sequence>
<proteinExistence type="predicted"/>
<dbReference type="Pfam" id="PF07690">
    <property type="entry name" value="MFS_1"/>
    <property type="match status" value="1"/>
</dbReference>
<dbReference type="Gene3D" id="1.20.1250.20">
    <property type="entry name" value="MFS general substrate transporter like domains"/>
    <property type="match status" value="1"/>
</dbReference>
<evidence type="ECO:0000256" key="2">
    <source>
        <dbReference type="ARBA" id="ARBA00022692"/>
    </source>
</evidence>
<keyword evidence="2 5" id="KW-0812">Transmembrane</keyword>
<organism evidence="7 8">
    <name type="scientific">Penicillium egyptiacum</name>
    <dbReference type="NCBI Taxonomy" id="1303716"/>
    <lineage>
        <taxon>Eukaryota</taxon>
        <taxon>Fungi</taxon>
        <taxon>Dikarya</taxon>
        <taxon>Ascomycota</taxon>
        <taxon>Pezizomycotina</taxon>
        <taxon>Eurotiomycetes</taxon>
        <taxon>Eurotiomycetidae</taxon>
        <taxon>Eurotiales</taxon>
        <taxon>Aspergillaceae</taxon>
        <taxon>Penicillium</taxon>
    </lineage>
</organism>
<dbReference type="InterPro" id="IPR036259">
    <property type="entry name" value="MFS_trans_sf"/>
</dbReference>
<feature type="transmembrane region" description="Helical" evidence="5">
    <location>
        <begin position="72"/>
        <end position="92"/>
    </location>
</feature>
<dbReference type="OrthoDB" id="6770063at2759"/>
<keyword evidence="3 5" id="KW-1133">Transmembrane helix</keyword>
<accession>A0A9W4KPB0</accession>
<feature type="transmembrane region" description="Helical" evidence="5">
    <location>
        <begin position="7"/>
        <end position="28"/>
    </location>
</feature>
<feature type="transmembrane region" description="Helical" evidence="5">
    <location>
        <begin position="215"/>
        <end position="237"/>
    </location>
</feature>
<feature type="domain" description="Major facilitator superfamily (MFS) profile" evidence="6">
    <location>
        <begin position="1"/>
        <end position="245"/>
    </location>
</feature>
<dbReference type="PANTHER" id="PTHR23501">
    <property type="entry name" value="MAJOR FACILITATOR SUPERFAMILY"/>
    <property type="match status" value="1"/>
</dbReference>
<evidence type="ECO:0000256" key="1">
    <source>
        <dbReference type="ARBA" id="ARBA00004141"/>
    </source>
</evidence>
<reference evidence="7" key="1">
    <citation type="submission" date="2021-07" db="EMBL/GenBank/DDBJ databases">
        <authorList>
            <person name="Branca A.L. A."/>
        </authorList>
    </citation>
    <scope>NUCLEOTIDE SEQUENCE</scope>
</reference>
<feature type="transmembrane region" description="Helical" evidence="5">
    <location>
        <begin position="113"/>
        <end position="132"/>
    </location>
</feature>
<feature type="transmembrane region" description="Helical" evidence="5">
    <location>
        <begin position="177"/>
        <end position="195"/>
    </location>
</feature>
<protein>
    <recommendedName>
        <fullName evidence="6">Major facilitator superfamily (MFS) profile domain-containing protein</fullName>
    </recommendedName>
</protein>
<dbReference type="SUPFAM" id="SSF103473">
    <property type="entry name" value="MFS general substrate transporter"/>
    <property type="match status" value="1"/>
</dbReference>
<dbReference type="GO" id="GO:0000329">
    <property type="term" value="C:fungal-type vacuole membrane"/>
    <property type="evidence" value="ECO:0007669"/>
    <property type="project" value="TreeGrafter"/>
</dbReference>
<dbReference type="InterPro" id="IPR020846">
    <property type="entry name" value="MFS_dom"/>
</dbReference>
<keyword evidence="4 5" id="KW-0472">Membrane</keyword>